<gene>
    <name evidence="4" type="ORF">K461DRAFT_319862</name>
</gene>
<dbReference type="Pfam" id="PF12588">
    <property type="entry name" value="PSDC"/>
    <property type="match status" value="1"/>
</dbReference>
<keyword evidence="5" id="KW-1185">Reference proteome</keyword>
<dbReference type="PANTHER" id="PTHR10067:SF9">
    <property type="entry name" value="PHOSPHATIDYLSERINE DECARBOXYLASE FAMILY PROTEIN (AFU_ORTHOLOGUE AFUA_7G01730)"/>
    <property type="match status" value="1"/>
</dbReference>
<dbReference type="GO" id="GO:0005739">
    <property type="term" value="C:mitochondrion"/>
    <property type="evidence" value="ECO:0007669"/>
    <property type="project" value="TreeGrafter"/>
</dbReference>
<evidence type="ECO:0000313" key="5">
    <source>
        <dbReference type="Proteomes" id="UP000799439"/>
    </source>
</evidence>
<evidence type="ECO:0000313" key="4">
    <source>
        <dbReference type="EMBL" id="KAF2155461.1"/>
    </source>
</evidence>
<name>A0A9P4J5H8_9PEZI</name>
<evidence type="ECO:0000256" key="1">
    <source>
        <dbReference type="ARBA" id="ARBA00022793"/>
    </source>
</evidence>
<dbReference type="Proteomes" id="UP000799439">
    <property type="component" value="Unassembled WGS sequence"/>
</dbReference>
<reference evidence="4" key="1">
    <citation type="journal article" date="2020" name="Stud. Mycol.">
        <title>101 Dothideomycetes genomes: a test case for predicting lifestyles and emergence of pathogens.</title>
        <authorList>
            <person name="Haridas S."/>
            <person name="Albert R."/>
            <person name="Binder M."/>
            <person name="Bloem J."/>
            <person name="Labutti K."/>
            <person name="Salamov A."/>
            <person name="Andreopoulos B."/>
            <person name="Baker S."/>
            <person name="Barry K."/>
            <person name="Bills G."/>
            <person name="Bluhm B."/>
            <person name="Cannon C."/>
            <person name="Castanera R."/>
            <person name="Culley D."/>
            <person name="Daum C."/>
            <person name="Ezra D."/>
            <person name="Gonzalez J."/>
            <person name="Henrissat B."/>
            <person name="Kuo A."/>
            <person name="Liang C."/>
            <person name="Lipzen A."/>
            <person name="Lutzoni F."/>
            <person name="Magnuson J."/>
            <person name="Mondo S."/>
            <person name="Nolan M."/>
            <person name="Ohm R."/>
            <person name="Pangilinan J."/>
            <person name="Park H.-J."/>
            <person name="Ramirez L."/>
            <person name="Alfaro M."/>
            <person name="Sun H."/>
            <person name="Tritt A."/>
            <person name="Yoshinaga Y."/>
            <person name="Zwiers L.-H."/>
            <person name="Turgeon B."/>
            <person name="Goodwin S."/>
            <person name="Spatafora J."/>
            <person name="Crous P."/>
            <person name="Grigoriev I."/>
        </authorList>
    </citation>
    <scope>NUCLEOTIDE SEQUENCE</scope>
    <source>
        <strain evidence="4">CBS 260.36</strain>
    </source>
</reference>
<comment type="caution">
    <text evidence="4">The sequence shown here is derived from an EMBL/GenBank/DDBJ whole genome shotgun (WGS) entry which is preliminary data.</text>
</comment>
<dbReference type="AlphaFoldDB" id="A0A9P4J5H8"/>
<dbReference type="InterPro" id="IPR022237">
    <property type="entry name" value="PsiD-like"/>
</dbReference>
<keyword evidence="2" id="KW-0456">Lyase</keyword>
<evidence type="ECO:0000256" key="2">
    <source>
        <dbReference type="ARBA" id="ARBA00023239"/>
    </source>
</evidence>
<dbReference type="EMBL" id="ML996083">
    <property type="protein sequence ID" value="KAF2155461.1"/>
    <property type="molecule type" value="Genomic_DNA"/>
</dbReference>
<dbReference type="InterPro" id="IPR003817">
    <property type="entry name" value="PS_Dcarbxylase"/>
</dbReference>
<sequence>MASRTTAITHDHYRGTFGWLAGYLPEDLGSLNHWLNNLQAKAAAGFKDTVGYEHKAVKELSDLIADNGVVRMYLTRSIDEAKACGAVNIENIADMLRQLDLICKLAPVYNKDKNNRVFFPMSALFVHVMAMPTGKSLFRDSAFNGGLRRILETWAQYLDSTGSLSVLNKDPKTGWLGTDAIKEFELELFEINWNEEHGGFRSYNDFFHREIYPRNRPVCDPNDSRIIVSANDGTVYRIDQDVQAFDAFWIKEKRYSLSYMLNNPDPKTLEKFIGGTVVQVFLSGADYHRWHAPVDGVVHYKYVKGLLFSENDDNSYDPDAGVLSQVYGAEVNNRGLAAITANDSRLGTVYVVPIGITEISSLTFTAEDGHAIKKGAELGYFSYGGSTLCLVFEKKVKLDFGELKEKASIKVNAKIARLVTDG</sequence>
<dbReference type="Pfam" id="PF02666">
    <property type="entry name" value="PS_Dcarbxylase"/>
    <property type="match status" value="1"/>
</dbReference>
<keyword evidence="1" id="KW-0210">Decarboxylase</keyword>
<accession>A0A9P4J5H8</accession>
<organism evidence="4 5">
    <name type="scientific">Myriangium duriaei CBS 260.36</name>
    <dbReference type="NCBI Taxonomy" id="1168546"/>
    <lineage>
        <taxon>Eukaryota</taxon>
        <taxon>Fungi</taxon>
        <taxon>Dikarya</taxon>
        <taxon>Ascomycota</taxon>
        <taxon>Pezizomycotina</taxon>
        <taxon>Dothideomycetes</taxon>
        <taxon>Dothideomycetidae</taxon>
        <taxon>Myriangiales</taxon>
        <taxon>Myriangiaceae</taxon>
        <taxon>Myriangium</taxon>
    </lineage>
</organism>
<dbReference type="PANTHER" id="PTHR10067">
    <property type="entry name" value="PHOSPHATIDYLSERINE DECARBOXYLASE"/>
    <property type="match status" value="1"/>
</dbReference>
<proteinExistence type="predicted"/>
<feature type="domain" description="L-tryptophan decarboxylase PsiD-like" evidence="3">
    <location>
        <begin position="54"/>
        <end position="183"/>
    </location>
</feature>
<dbReference type="OrthoDB" id="5973539at2759"/>
<protein>
    <recommendedName>
        <fullName evidence="3">L-tryptophan decarboxylase PsiD-like domain-containing protein</fullName>
    </recommendedName>
</protein>
<dbReference type="GO" id="GO:0004609">
    <property type="term" value="F:phosphatidylserine decarboxylase activity"/>
    <property type="evidence" value="ECO:0007669"/>
    <property type="project" value="InterPro"/>
</dbReference>
<dbReference type="GO" id="GO:0006646">
    <property type="term" value="P:phosphatidylethanolamine biosynthetic process"/>
    <property type="evidence" value="ECO:0007669"/>
    <property type="project" value="TreeGrafter"/>
</dbReference>
<evidence type="ECO:0000259" key="3">
    <source>
        <dbReference type="Pfam" id="PF12588"/>
    </source>
</evidence>